<feature type="transmembrane region" description="Helical" evidence="2">
    <location>
        <begin position="1053"/>
        <end position="1073"/>
    </location>
</feature>
<feature type="transmembrane region" description="Helical" evidence="2">
    <location>
        <begin position="730"/>
        <end position="749"/>
    </location>
</feature>
<keyword evidence="4" id="KW-1185">Reference proteome</keyword>
<feature type="transmembrane region" description="Helical" evidence="2">
    <location>
        <begin position="801"/>
        <end position="818"/>
    </location>
</feature>
<evidence type="ECO:0000256" key="2">
    <source>
        <dbReference type="SAM" id="Phobius"/>
    </source>
</evidence>
<sequence>MYPCPACGAPADLDTGCRACGRAPDPQAAEVVRLNAELAALAPKVEEARRAFAALAARFGETQRRRDDLAVRVRQAVFATRGPIVGQPPFAPGQPGPAAPPSPPATPGQPVVPGPRGPGGPGAPAGPGPEARSATVQNLLFVLGGLLVGAAAIVFAGVAWATYGAVGRSLGLGAVTLLALAVPPLAVWRGLRGTAETFAALAMLLVVLDGYAAWYVNLFGLGDVPGPAYAAGVCAVTGAIGVAYGLATGLAAPRFAALVAVQPVVPLLAGELGAGVRGWSVAFTVSAVASLAAVRLTTGGLRVTAWALYGCAQGLAAVVALAALLTPGRVDWPALAGGPALLAAGTLVAAGLVAGSRPLRTVAAAVATVAVGSAVVRPLAQTTPSLLLVLAAVTVLALVVGAHLVRSRPQPEALGVWIGGIAAVALLTPFTLVMAAANAVGSFAASLPVWRGGSGTGAPFDWQVPVAVALATAALALALPARARWAVGVAGGAVALLGLPAPWWTQVPLELAVVAALALVVSRFVPVAAGIAAAVLATHAVAVSLVDPWAATAALGALVLTGAAAHAGGAEGVVRRVTFAVGLTAWPAAAACAVFAAGAPQPWPARTGLAAAAPLLVPVALLAGRATRGYALAALAAATTVATLWPDLADSGDPTGLYPALGLVVLAVAYRLARPAGRLPLGIATLPHGLALLVVVVPLAYVLFLAPYAWLGDTWSGTPDGVGHDPGADLGVPGGSAAAVLLVAVAFAVVGQRVATTLAGLVGVVALLAAAEAPWPTVPAASLALGTALTLVYALRGARPLAVVAGILAAAAGLAGLLPTEASTLAGLGLVVVAGATVGAAARHAGARTAGWLVAAGAGGWLGVASTLAAGLPLGRAAYPVLGVAALALALSALLRLRPGTAAAEGVVLGAGAAEGGAPAAGVARGAPFPGAAAAPVAEGARGSGRRGERVALDAAAHATAVVALLLTITDARHAAAVCTLWAAALAVRAVAPRETARRTLALVAGASVVLAWWLLLAEERVAVPEAYTLPAALLALVAGHLALRARPGIGSWVGYGSGLAVALLPSLASILAADGQGTRRLLLGAGALAVVLVGARQRRQAPLIVGGVTLVVVAIHEILVWDVLPRWAYLAVGGLLLIGVAMTYERRLRDLRRLRGALARMT</sequence>
<evidence type="ECO:0000256" key="1">
    <source>
        <dbReference type="SAM" id="MobiDB-lite"/>
    </source>
</evidence>
<feature type="transmembrane region" description="Helical" evidence="2">
    <location>
        <begin position="511"/>
        <end position="536"/>
    </location>
</feature>
<feature type="transmembrane region" description="Helical" evidence="2">
    <location>
        <begin position="754"/>
        <end position="771"/>
    </location>
</feature>
<feature type="transmembrane region" description="Helical" evidence="2">
    <location>
        <begin position="417"/>
        <end position="440"/>
    </location>
</feature>
<accession>A0ABV6MDN6</accession>
<feature type="transmembrane region" description="Helical" evidence="2">
    <location>
        <begin position="1103"/>
        <end position="1122"/>
    </location>
</feature>
<feature type="transmembrane region" description="Helical" evidence="2">
    <location>
        <begin position="999"/>
        <end position="1016"/>
    </location>
</feature>
<gene>
    <name evidence="3" type="ORF">ACFFIA_34225</name>
</gene>
<feature type="transmembrane region" description="Helical" evidence="2">
    <location>
        <begin position="332"/>
        <end position="354"/>
    </location>
</feature>
<keyword evidence="2" id="KW-1133">Transmembrane helix</keyword>
<protein>
    <submittedName>
        <fullName evidence="3">SCO7613 C-terminal domain-containing membrane protein</fullName>
    </submittedName>
</protein>
<dbReference type="Proteomes" id="UP001589867">
    <property type="component" value="Unassembled WGS sequence"/>
</dbReference>
<feature type="transmembrane region" description="Helical" evidence="2">
    <location>
        <begin position="877"/>
        <end position="895"/>
    </location>
</feature>
<feature type="transmembrane region" description="Helical" evidence="2">
    <location>
        <begin position="777"/>
        <end position="794"/>
    </location>
</feature>
<feature type="transmembrane region" description="Helical" evidence="2">
    <location>
        <begin position="629"/>
        <end position="645"/>
    </location>
</feature>
<feature type="transmembrane region" description="Helical" evidence="2">
    <location>
        <begin position="198"/>
        <end position="216"/>
    </location>
</feature>
<keyword evidence="2" id="KW-0812">Transmembrane</keyword>
<evidence type="ECO:0000313" key="4">
    <source>
        <dbReference type="Proteomes" id="UP001589867"/>
    </source>
</evidence>
<name>A0ABV6MDN6_9ACTN</name>
<feature type="transmembrane region" description="Helical" evidence="2">
    <location>
        <begin position="485"/>
        <end position="505"/>
    </location>
</feature>
<feature type="transmembrane region" description="Helical" evidence="2">
    <location>
        <begin position="169"/>
        <end position="191"/>
    </location>
</feature>
<feature type="transmembrane region" description="Helical" evidence="2">
    <location>
        <begin position="306"/>
        <end position="326"/>
    </location>
</feature>
<reference evidence="3 4" key="1">
    <citation type="submission" date="2024-09" db="EMBL/GenBank/DDBJ databases">
        <authorList>
            <person name="Sun Q."/>
            <person name="Mori K."/>
        </authorList>
    </citation>
    <scope>NUCLEOTIDE SEQUENCE [LARGE SCALE GENOMIC DNA]</scope>
    <source>
        <strain evidence="3 4">TBRC 3947</strain>
    </source>
</reference>
<keyword evidence="2" id="KW-0472">Membrane</keyword>
<feature type="transmembrane region" description="Helical" evidence="2">
    <location>
        <begin position="1079"/>
        <end position="1096"/>
    </location>
</feature>
<feature type="transmembrane region" description="Helical" evidence="2">
    <location>
        <begin position="361"/>
        <end position="380"/>
    </location>
</feature>
<feature type="transmembrane region" description="Helical" evidence="2">
    <location>
        <begin position="386"/>
        <end position="405"/>
    </location>
</feature>
<feature type="compositionally biased region" description="Pro residues" evidence="1">
    <location>
        <begin position="89"/>
        <end position="118"/>
    </location>
</feature>
<feature type="transmembrane region" description="Helical" evidence="2">
    <location>
        <begin position="657"/>
        <end position="673"/>
    </location>
</feature>
<feature type="region of interest" description="Disordered" evidence="1">
    <location>
        <begin position="84"/>
        <end position="130"/>
    </location>
</feature>
<feature type="transmembrane region" description="Helical" evidence="2">
    <location>
        <begin position="603"/>
        <end position="622"/>
    </location>
</feature>
<feature type="transmembrane region" description="Helical" evidence="2">
    <location>
        <begin position="577"/>
        <end position="597"/>
    </location>
</feature>
<feature type="transmembrane region" description="Helical" evidence="2">
    <location>
        <begin position="1028"/>
        <end position="1046"/>
    </location>
</feature>
<feature type="transmembrane region" description="Helical" evidence="2">
    <location>
        <begin position="824"/>
        <end position="842"/>
    </location>
</feature>
<feature type="transmembrane region" description="Helical" evidence="2">
    <location>
        <begin position="228"/>
        <end position="247"/>
    </location>
</feature>
<feature type="transmembrane region" description="Helical" evidence="2">
    <location>
        <begin position="139"/>
        <end position="163"/>
    </location>
</feature>
<feature type="transmembrane region" description="Helical" evidence="2">
    <location>
        <begin position="685"/>
        <end position="710"/>
    </location>
</feature>
<dbReference type="EMBL" id="JBHLUH010000074">
    <property type="protein sequence ID" value="MFC0532689.1"/>
    <property type="molecule type" value="Genomic_DNA"/>
</dbReference>
<organism evidence="3 4">
    <name type="scientific">Phytohabitans kaempferiae</name>
    <dbReference type="NCBI Taxonomy" id="1620943"/>
    <lineage>
        <taxon>Bacteria</taxon>
        <taxon>Bacillati</taxon>
        <taxon>Actinomycetota</taxon>
        <taxon>Actinomycetes</taxon>
        <taxon>Micromonosporales</taxon>
        <taxon>Micromonosporaceae</taxon>
    </lineage>
</organism>
<feature type="transmembrane region" description="Helical" evidence="2">
    <location>
        <begin position="849"/>
        <end position="871"/>
    </location>
</feature>
<dbReference type="RefSeq" id="WP_377259492.1">
    <property type="nucleotide sequence ID" value="NZ_JBHLUH010000074.1"/>
</dbReference>
<dbReference type="NCBIfam" id="NF047321">
    <property type="entry name" value="SCO7613_CTERM"/>
    <property type="match status" value="1"/>
</dbReference>
<dbReference type="InterPro" id="IPR058062">
    <property type="entry name" value="SCO7613_C"/>
</dbReference>
<comment type="caution">
    <text evidence="3">The sequence shown here is derived from an EMBL/GenBank/DDBJ whole genome shotgun (WGS) entry which is preliminary data.</text>
</comment>
<proteinExistence type="predicted"/>
<evidence type="ECO:0000313" key="3">
    <source>
        <dbReference type="EMBL" id="MFC0532689.1"/>
    </source>
</evidence>
<feature type="transmembrane region" description="Helical" evidence="2">
    <location>
        <begin position="1128"/>
        <end position="1145"/>
    </location>
</feature>